<dbReference type="AlphaFoldDB" id="A0A9X2CNP4"/>
<evidence type="ECO:0000256" key="6">
    <source>
        <dbReference type="ARBA" id="ARBA00022833"/>
    </source>
</evidence>
<dbReference type="PANTHER" id="PTHR46986:SF1">
    <property type="entry name" value="ENDORIBONUCLEASE YBEY, CHLOROPLASTIC"/>
    <property type="match status" value="1"/>
</dbReference>
<keyword evidence="7" id="KW-0698">rRNA processing</keyword>
<dbReference type="EMBL" id="JAKHSK010000002">
    <property type="protein sequence ID" value="MCL6217097.1"/>
    <property type="molecule type" value="Genomic_DNA"/>
</dbReference>
<gene>
    <name evidence="7 8" type="primary">ybeY</name>
    <name evidence="8" type="ORF">L1967_02230</name>
</gene>
<dbReference type="RefSeq" id="WP_249600083.1">
    <property type="nucleotide sequence ID" value="NZ_JAKHSK010000002.1"/>
</dbReference>
<reference evidence="8" key="1">
    <citation type="submission" date="2022-01" db="EMBL/GenBank/DDBJ databases">
        <title>Genome sequencing of Zunongwangia sp. M21534 genome.</title>
        <authorList>
            <person name="Chen Y."/>
            <person name="Dong C."/>
            <person name="Shao Z."/>
        </authorList>
    </citation>
    <scope>NUCLEOTIDE SEQUENCE</scope>
    <source>
        <strain evidence="8">MCCC M21534</strain>
    </source>
</reference>
<feature type="binding site" evidence="7">
    <location>
        <position position="121"/>
    </location>
    <ligand>
        <name>Zn(2+)</name>
        <dbReference type="ChEBI" id="CHEBI:29105"/>
        <note>catalytic</note>
    </ligand>
</feature>
<dbReference type="PANTHER" id="PTHR46986">
    <property type="entry name" value="ENDORIBONUCLEASE YBEY, CHLOROPLASTIC"/>
    <property type="match status" value="1"/>
</dbReference>
<dbReference type="InterPro" id="IPR002036">
    <property type="entry name" value="YbeY"/>
</dbReference>
<keyword evidence="4 7" id="KW-0255">Endonuclease</keyword>
<keyword evidence="7" id="KW-0690">Ribosome biogenesis</keyword>
<dbReference type="GO" id="GO:0006364">
    <property type="term" value="P:rRNA processing"/>
    <property type="evidence" value="ECO:0007669"/>
    <property type="project" value="UniProtKB-UniRule"/>
</dbReference>
<comment type="function">
    <text evidence="7">Single strand-specific metallo-endoribonuclease involved in late-stage 70S ribosome quality control and in maturation of the 3' terminus of the 16S rRNA.</text>
</comment>
<organism evidence="8 9">
    <name type="scientific">Zunongwangia pacifica</name>
    <dbReference type="NCBI Taxonomy" id="2911062"/>
    <lineage>
        <taxon>Bacteria</taxon>
        <taxon>Pseudomonadati</taxon>
        <taxon>Bacteroidota</taxon>
        <taxon>Flavobacteriia</taxon>
        <taxon>Flavobacteriales</taxon>
        <taxon>Flavobacteriaceae</taxon>
        <taxon>Zunongwangia</taxon>
    </lineage>
</organism>
<dbReference type="Proteomes" id="UP001139521">
    <property type="component" value="Unassembled WGS sequence"/>
</dbReference>
<dbReference type="HAMAP" id="MF_00009">
    <property type="entry name" value="Endoribonucl_YbeY"/>
    <property type="match status" value="1"/>
</dbReference>
<dbReference type="NCBIfam" id="TIGR00043">
    <property type="entry name" value="rRNA maturation RNase YbeY"/>
    <property type="match status" value="1"/>
</dbReference>
<evidence type="ECO:0000256" key="3">
    <source>
        <dbReference type="ARBA" id="ARBA00022723"/>
    </source>
</evidence>
<dbReference type="EC" id="3.1.-.-" evidence="7"/>
<keyword evidence="3 7" id="KW-0479">Metal-binding</keyword>
<keyword evidence="7" id="KW-0963">Cytoplasm</keyword>
<proteinExistence type="inferred from homology"/>
<dbReference type="Pfam" id="PF02130">
    <property type="entry name" value="YbeY"/>
    <property type="match status" value="1"/>
</dbReference>
<dbReference type="GO" id="GO:0008270">
    <property type="term" value="F:zinc ion binding"/>
    <property type="evidence" value="ECO:0007669"/>
    <property type="project" value="UniProtKB-UniRule"/>
</dbReference>
<comment type="caution">
    <text evidence="8">The sequence shown here is derived from an EMBL/GenBank/DDBJ whole genome shotgun (WGS) entry which is preliminary data.</text>
</comment>
<evidence type="ECO:0000256" key="4">
    <source>
        <dbReference type="ARBA" id="ARBA00022759"/>
    </source>
</evidence>
<dbReference type="GO" id="GO:0005737">
    <property type="term" value="C:cytoplasm"/>
    <property type="evidence" value="ECO:0007669"/>
    <property type="project" value="UniProtKB-SubCell"/>
</dbReference>
<dbReference type="GO" id="GO:0004521">
    <property type="term" value="F:RNA endonuclease activity"/>
    <property type="evidence" value="ECO:0007669"/>
    <property type="project" value="UniProtKB-UniRule"/>
</dbReference>
<keyword evidence="9" id="KW-1185">Reference proteome</keyword>
<feature type="binding site" evidence="7">
    <location>
        <position position="115"/>
    </location>
    <ligand>
        <name>Zn(2+)</name>
        <dbReference type="ChEBI" id="CHEBI:29105"/>
        <note>catalytic</note>
    </ligand>
</feature>
<evidence type="ECO:0000256" key="5">
    <source>
        <dbReference type="ARBA" id="ARBA00022801"/>
    </source>
</evidence>
<evidence type="ECO:0000313" key="8">
    <source>
        <dbReference type="EMBL" id="MCL6217097.1"/>
    </source>
</evidence>
<dbReference type="InterPro" id="IPR023091">
    <property type="entry name" value="MetalPrtase_cat_dom_sf_prd"/>
</dbReference>
<name>A0A9X2CNP4_9FLAO</name>
<dbReference type="GO" id="GO:0004222">
    <property type="term" value="F:metalloendopeptidase activity"/>
    <property type="evidence" value="ECO:0007669"/>
    <property type="project" value="InterPro"/>
</dbReference>
<keyword evidence="6 7" id="KW-0862">Zinc</keyword>
<evidence type="ECO:0000256" key="2">
    <source>
        <dbReference type="ARBA" id="ARBA00022722"/>
    </source>
</evidence>
<evidence type="ECO:0000313" key="9">
    <source>
        <dbReference type="Proteomes" id="UP001139521"/>
    </source>
</evidence>
<comment type="subcellular location">
    <subcellularLocation>
        <location evidence="7">Cytoplasm</location>
    </subcellularLocation>
</comment>
<dbReference type="Gene3D" id="3.40.390.30">
    <property type="entry name" value="Metalloproteases ('zincins'), catalytic domain"/>
    <property type="match status" value="1"/>
</dbReference>
<evidence type="ECO:0000256" key="7">
    <source>
        <dbReference type="HAMAP-Rule" id="MF_00009"/>
    </source>
</evidence>
<keyword evidence="5 7" id="KW-0378">Hydrolase</keyword>
<evidence type="ECO:0000256" key="1">
    <source>
        <dbReference type="ARBA" id="ARBA00010875"/>
    </source>
</evidence>
<sequence length="146" mass="17227">MINQDGIINFYSENDFALAQEDIYKKWIERVISSEGKRLGEISYIFCDDEYLLDINQKFLDHDTYTDIISFDDSMGNLLNGDIYISTERVRENAQEYNEDFDTELKRVLVHGVLHYCGYKDKSEEDAALMREKESEKIKLFHVEQS</sequence>
<accession>A0A9X2CNP4</accession>
<dbReference type="SUPFAM" id="SSF55486">
    <property type="entry name" value="Metalloproteases ('zincins'), catalytic domain"/>
    <property type="match status" value="1"/>
</dbReference>
<protein>
    <recommendedName>
        <fullName evidence="7">Endoribonuclease YbeY</fullName>
        <ecNumber evidence="7">3.1.-.-</ecNumber>
    </recommendedName>
</protein>
<comment type="cofactor">
    <cofactor evidence="7">
        <name>Zn(2+)</name>
        <dbReference type="ChEBI" id="CHEBI:29105"/>
    </cofactor>
    <text evidence="7">Binds 1 zinc ion.</text>
</comment>
<comment type="similarity">
    <text evidence="1 7">Belongs to the endoribonuclease YbeY family.</text>
</comment>
<feature type="binding site" evidence="7">
    <location>
        <position position="111"/>
    </location>
    <ligand>
        <name>Zn(2+)</name>
        <dbReference type="ChEBI" id="CHEBI:29105"/>
        <note>catalytic</note>
    </ligand>
</feature>
<keyword evidence="2 7" id="KW-0540">Nuclease</keyword>